<accession>A0A8J3JS85</accession>
<keyword evidence="1" id="KW-0812">Transmembrane</keyword>
<name>A0A8J3JS85_9ACTN</name>
<dbReference type="RefSeq" id="WP_203756040.1">
    <property type="nucleotide sequence ID" value="NZ_BONF01000051.1"/>
</dbReference>
<reference evidence="2 3" key="1">
    <citation type="submission" date="2021-01" db="EMBL/GenBank/DDBJ databases">
        <title>Whole genome shotgun sequence of Catellatospora bangladeshensis NBRC 107357.</title>
        <authorList>
            <person name="Komaki H."/>
            <person name="Tamura T."/>
        </authorList>
    </citation>
    <scope>NUCLEOTIDE SEQUENCE [LARGE SCALE GENOMIC DNA]</scope>
    <source>
        <strain evidence="2 3">NBRC 107357</strain>
    </source>
</reference>
<keyword evidence="3" id="KW-1185">Reference proteome</keyword>
<keyword evidence="1" id="KW-0472">Membrane</keyword>
<dbReference type="InterPro" id="IPR015943">
    <property type="entry name" value="WD40/YVTN_repeat-like_dom_sf"/>
</dbReference>
<dbReference type="AlphaFoldDB" id="A0A8J3JS85"/>
<organism evidence="2 3">
    <name type="scientific">Catellatospora bangladeshensis</name>
    <dbReference type="NCBI Taxonomy" id="310355"/>
    <lineage>
        <taxon>Bacteria</taxon>
        <taxon>Bacillati</taxon>
        <taxon>Actinomycetota</taxon>
        <taxon>Actinomycetes</taxon>
        <taxon>Micromonosporales</taxon>
        <taxon>Micromonosporaceae</taxon>
        <taxon>Catellatospora</taxon>
    </lineage>
</organism>
<proteinExistence type="predicted"/>
<evidence type="ECO:0000256" key="1">
    <source>
        <dbReference type="SAM" id="Phobius"/>
    </source>
</evidence>
<comment type="caution">
    <text evidence="2">The sequence shown here is derived from an EMBL/GenBank/DDBJ whole genome shotgun (WGS) entry which is preliminary data.</text>
</comment>
<evidence type="ECO:0000313" key="2">
    <source>
        <dbReference type="EMBL" id="GIF85718.1"/>
    </source>
</evidence>
<gene>
    <name evidence="2" type="ORF">Cba03nite_70670</name>
</gene>
<dbReference type="SUPFAM" id="SSF50998">
    <property type="entry name" value="Quinoprotein alcohol dehydrogenase-like"/>
    <property type="match status" value="1"/>
</dbReference>
<dbReference type="InterPro" id="IPR011047">
    <property type="entry name" value="Quinoprotein_ADH-like_sf"/>
</dbReference>
<dbReference type="EMBL" id="BONF01000051">
    <property type="protein sequence ID" value="GIF85718.1"/>
    <property type="molecule type" value="Genomic_DNA"/>
</dbReference>
<sequence>MAQGRAGAGWLVAGAVALTVLVSTGVWNPFPDLWNWINTSGPIADPAARWQERLGGTPQTVTLLPDHIVVEHRDSVEALSRGSGRRVWSTPADWAAVAGPPERTVVVAGKLLVKGYQVIDPATGLVIRRDEKASAVWTFDDQLLEVSCRTPQDCVLTSREPASGDEKWSTGLPGMGFVLFADNPELLGSVPLGADRIAPSHEPGKMPQLLGFPIDGKVYVVSPALGEATREPVEPGRRERIVVAGGRVLHSVATPRDGGCDIQVTARDTGGGKVWSIPKGQHLRTIGGGGCDQRDQPAGTDTVLVSVLPDGREQLIETGLGRPVLTCATGEHIVAVDAQRALVRSADGKKLTMYEHDADRPTKPKQLWTRKVNPEASAAIRGGVVVLVDRAPDRVIVLDPGTGRVRREVRTEAEVLAADAKGLLLGQRRDLGYLAFD</sequence>
<keyword evidence="1" id="KW-1133">Transmembrane helix</keyword>
<dbReference type="Gene3D" id="2.130.10.10">
    <property type="entry name" value="YVTN repeat-like/Quinoprotein amine dehydrogenase"/>
    <property type="match status" value="1"/>
</dbReference>
<evidence type="ECO:0000313" key="3">
    <source>
        <dbReference type="Proteomes" id="UP000601223"/>
    </source>
</evidence>
<feature type="transmembrane region" description="Helical" evidence="1">
    <location>
        <begin position="7"/>
        <end position="27"/>
    </location>
</feature>
<protein>
    <submittedName>
        <fullName evidence="2">Uncharacterized protein</fullName>
    </submittedName>
</protein>
<dbReference type="Proteomes" id="UP000601223">
    <property type="component" value="Unassembled WGS sequence"/>
</dbReference>